<dbReference type="InterPro" id="IPR013749">
    <property type="entry name" value="PM/HMP-P_kinase-1"/>
</dbReference>
<dbReference type="eggNOG" id="COG0351">
    <property type="taxonomic scope" value="Bacteria"/>
</dbReference>
<keyword evidence="4" id="KW-0547">Nucleotide-binding</keyword>
<dbReference type="KEGG" id="tli:Tlie_0173"/>
<dbReference type="GO" id="GO:0005524">
    <property type="term" value="F:ATP binding"/>
    <property type="evidence" value="ECO:0007669"/>
    <property type="project" value="UniProtKB-KW"/>
</dbReference>
<evidence type="ECO:0000256" key="4">
    <source>
        <dbReference type="ARBA" id="ARBA00022741"/>
    </source>
</evidence>
<gene>
    <name evidence="8" type="ordered locus">Tlie_0173</name>
</gene>
<dbReference type="Proteomes" id="UP000005868">
    <property type="component" value="Chromosome"/>
</dbReference>
<evidence type="ECO:0000256" key="2">
    <source>
        <dbReference type="ARBA" id="ARBA00012135"/>
    </source>
</evidence>
<evidence type="ECO:0000313" key="9">
    <source>
        <dbReference type="Proteomes" id="UP000005868"/>
    </source>
</evidence>
<evidence type="ECO:0000259" key="7">
    <source>
        <dbReference type="Pfam" id="PF08543"/>
    </source>
</evidence>
<dbReference type="EMBL" id="CP003096">
    <property type="protein sequence ID" value="AER65919.1"/>
    <property type="molecule type" value="Genomic_DNA"/>
</dbReference>
<dbReference type="Gene3D" id="3.40.1190.20">
    <property type="match status" value="1"/>
</dbReference>
<dbReference type="Pfam" id="PF08543">
    <property type="entry name" value="Phos_pyr_kin"/>
    <property type="match status" value="1"/>
</dbReference>
<dbReference type="InterPro" id="IPR004399">
    <property type="entry name" value="HMP/HMP-P_kinase_dom"/>
</dbReference>
<evidence type="ECO:0000256" key="3">
    <source>
        <dbReference type="ARBA" id="ARBA00022679"/>
    </source>
</evidence>
<dbReference type="EC" id="2.7.1.49" evidence="2"/>
<evidence type="ECO:0000256" key="6">
    <source>
        <dbReference type="ARBA" id="ARBA00022840"/>
    </source>
</evidence>
<dbReference type="GO" id="GO:0008902">
    <property type="term" value="F:hydroxymethylpyrimidine kinase activity"/>
    <property type="evidence" value="ECO:0007669"/>
    <property type="project" value="UniProtKB-EC"/>
</dbReference>
<dbReference type="NCBIfam" id="TIGR00097">
    <property type="entry name" value="HMP-P_kinase"/>
    <property type="match status" value="1"/>
</dbReference>
<evidence type="ECO:0000256" key="5">
    <source>
        <dbReference type="ARBA" id="ARBA00022777"/>
    </source>
</evidence>
<evidence type="ECO:0000256" key="1">
    <source>
        <dbReference type="ARBA" id="ARBA00004948"/>
    </source>
</evidence>
<dbReference type="PANTHER" id="PTHR20858:SF17">
    <property type="entry name" value="HYDROXYMETHYLPYRIMIDINE_PHOSPHOMETHYLPYRIMIDINE KINASE THI20-RELATED"/>
    <property type="match status" value="1"/>
</dbReference>
<accession>G7V690</accession>
<dbReference type="GO" id="GO:0008972">
    <property type="term" value="F:phosphomethylpyrimidine kinase activity"/>
    <property type="evidence" value="ECO:0007669"/>
    <property type="project" value="InterPro"/>
</dbReference>
<keyword evidence="6" id="KW-0067">ATP-binding</keyword>
<protein>
    <recommendedName>
        <fullName evidence="2">hydroxymethylpyrimidine kinase</fullName>
        <ecNumber evidence="2">2.7.1.49</ecNumber>
    </recommendedName>
</protein>
<name>G7V690_THELD</name>
<dbReference type="GO" id="GO:0005829">
    <property type="term" value="C:cytosol"/>
    <property type="evidence" value="ECO:0007669"/>
    <property type="project" value="TreeGrafter"/>
</dbReference>
<keyword evidence="9" id="KW-1185">Reference proteome</keyword>
<organism evidence="8 9">
    <name type="scientific">Thermovirga lienii (strain ATCC BAA-1197 / DSM 17291 / Cas60314)</name>
    <dbReference type="NCBI Taxonomy" id="580340"/>
    <lineage>
        <taxon>Bacteria</taxon>
        <taxon>Thermotogati</taxon>
        <taxon>Synergistota</taxon>
        <taxon>Synergistia</taxon>
        <taxon>Synergistales</taxon>
        <taxon>Thermovirgaceae</taxon>
        <taxon>Thermovirga</taxon>
    </lineage>
</organism>
<reference evidence="9" key="1">
    <citation type="submission" date="2011-10" db="EMBL/GenBank/DDBJ databases">
        <title>The complete genome of chromosome of Thermovirga lienii DSM 17291.</title>
        <authorList>
            <consortium name="US DOE Joint Genome Institute (JGI-PGF)"/>
            <person name="Lucas S."/>
            <person name="Copeland A."/>
            <person name="Lapidus A."/>
            <person name="Glavina del Rio T."/>
            <person name="Dalin E."/>
            <person name="Tice H."/>
            <person name="Bruce D."/>
            <person name="Goodwin L."/>
            <person name="Pitluck S."/>
            <person name="Peters L."/>
            <person name="Mikhailova N."/>
            <person name="Saunders E."/>
            <person name="Kyrpides N."/>
            <person name="Mavromatis K."/>
            <person name="Ivanova N."/>
            <person name="Last F.I."/>
            <person name="Brettin T."/>
            <person name="Detter J.C."/>
            <person name="Han C."/>
            <person name="Larimer F."/>
            <person name="Land M."/>
            <person name="Hauser L."/>
            <person name="Markowitz V."/>
            <person name="Cheng J.-F."/>
            <person name="Hugenholtz P."/>
            <person name="Woyke T."/>
            <person name="Wu D."/>
            <person name="Spring S."/>
            <person name="Schroeder M."/>
            <person name="Brambilla E.-M."/>
            <person name="Klenk H.-P."/>
            <person name="Eisen J.A."/>
        </authorList>
    </citation>
    <scope>NUCLEOTIDE SEQUENCE [LARGE SCALE GENOMIC DNA]</scope>
    <source>
        <strain evidence="9">ATCC BAA-1197 / DSM 17291 / Cas60314</strain>
    </source>
</reference>
<comment type="pathway">
    <text evidence="1">Cofactor biosynthesis; thiamine diphosphate biosynthesis.</text>
</comment>
<dbReference type="SUPFAM" id="SSF53613">
    <property type="entry name" value="Ribokinase-like"/>
    <property type="match status" value="1"/>
</dbReference>
<feature type="domain" description="Pyridoxamine kinase/Phosphomethylpyrimidine kinase" evidence="7">
    <location>
        <begin position="20"/>
        <end position="263"/>
    </location>
</feature>
<dbReference type="InterPro" id="IPR029056">
    <property type="entry name" value="Ribokinase-like"/>
</dbReference>
<evidence type="ECO:0000313" key="8">
    <source>
        <dbReference type="EMBL" id="AER65919.1"/>
    </source>
</evidence>
<keyword evidence="5 8" id="KW-0418">Kinase</keyword>
<proteinExistence type="predicted"/>
<sequence>MANLNHTGYRGIALTVAGSDSGGGAGIQADLKTFAALRVFGTSVITAVTAQNSLGVRHVEVLSPESIKEQLRAVLSDFPVGAMKTGMLASSEVIEALCEVLSEFAPQKIVVDPVMISQTGHALIDQSAISTLKEKLFKHALLVTPNLPEAEKLVEFPIEDEKSAQKAASAIAQMGAKAVLIKGGHRESQTLQDLLFIGERVRVFTHPRIPTENTHGTGCTLSAAITAELASGCPLEEAVERGITYLQMALRRSFRPGKGPGPVGHFVVPSWVGEADD</sequence>
<keyword evidence="3" id="KW-0808">Transferase</keyword>
<dbReference type="AlphaFoldDB" id="G7V690"/>
<dbReference type="PANTHER" id="PTHR20858">
    <property type="entry name" value="PHOSPHOMETHYLPYRIMIDINE KINASE"/>
    <property type="match status" value="1"/>
</dbReference>
<dbReference type="HOGENOM" id="CLU_020520_0_1_0"/>
<reference evidence="8 9" key="2">
    <citation type="journal article" date="2012" name="Stand. Genomic Sci.">
        <title>Genome sequence of the moderately thermophilic, amino-acid-degrading and sulfur-reducing bacterium Thermovirga lienii type strain (Cas60314(T)).</title>
        <authorList>
            <person name="Goker M."/>
            <person name="Saunders E."/>
            <person name="Lapidus A."/>
            <person name="Nolan M."/>
            <person name="Lucas S."/>
            <person name="Hammon N."/>
            <person name="Deshpande S."/>
            <person name="Cheng J.F."/>
            <person name="Han C."/>
            <person name="Tapia R."/>
            <person name="Goodwin L.A."/>
            <person name="Pitluck S."/>
            <person name="Liolios K."/>
            <person name="Mavromatis K."/>
            <person name="Pagani I."/>
            <person name="Ivanova N."/>
            <person name="Mikhailova N."/>
            <person name="Pati A."/>
            <person name="Chen A."/>
            <person name="Palaniappan K."/>
            <person name="Land M."/>
            <person name="Chang Y.J."/>
            <person name="Jeffries C.D."/>
            <person name="Brambilla E.M."/>
            <person name="Rohde M."/>
            <person name="Spring S."/>
            <person name="Detter J.C."/>
            <person name="Woyke T."/>
            <person name="Bristow J."/>
            <person name="Eisen J.A."/>
            <person name="Markowitz V."/>
            <person name="Hugenholtz P."/>
            <person name="Kyrpides N.C."/>
            <person name="Klenk H.P."/>
        </authorList>
    </citation>
    <scope>NUCLEOTIDE SEQUENCE [LARGE SCALE GENOMIC DNA]</scope>
    <source>
        <strain evidence="9">ATCC BAA-1197 / DSM 17291 / Cas60314</strain>
    </source>
</reference>
<dbReference type="GO" id="GO:0009228">
    <property type="term" value="P:thiamine biosynthetic process"/>
    <property type="evidence" value="ECO:0007669"/>
    <property type="project" value="InterPro"/>
</dbReference>
<dbReference type="CDD" id="cd01169">
    <property type="entry name" value="HMPP_kinase"/>
    <property type="match status" value="1"/>
</dbReference>
<dbReference type="FunFam" id="3.40.1190.20:FF:000003">
    <property type="entry name" value="Phosphomethylpyrimidine kinase ThiD"/>
    <property type="match status" value="1"/>
</dbReference>
<dbReference type="STRING" id="580340.Tlie_0173"/>